<sequence length="88" mass="9700">MGKQASKHGVNVAIIVCFFSLHDVNKPAYRGKEPPDAECFLINGQFNKALEEQILKQTKTGFNLANYNLDTSLSVSLLIVCSSLLPFI</sequence>
<gene>
    <name evidence="1" type="ORF">CGI_10023853</name>
</gene>
<name>K1RSB1_MAGGI</name>
<evidence type="ECO:0000313" key="1">
    <source>
        <dbReference type="EMBL" id="EKC37381.1"/>
    </source>
</evidence>
<organism evidence="1">
    <name type="scientific">Magallana gigas</name>
    <name type="common">Pacific oyster</name>
    <name type="synonym">Crassostrea gigas</name>
    <dbReference type="NCBI Taxonomy" id="29159"/>
    <lineage>
        <taxon>Eukaryota</taxon>
        <taxon>Metazoa</taxon>
        <taxon>Spiralia</taxon>
        <taxon>Lophotrochozoa</taxon>
        <taxon>Mollusca</taxon>
        <taxon>Bivalvia</taxon>
        <taxon>Autobranchia</taxon>
        <taxon>Pteriomorphia</taxon>
        <taxon>Ostreida</taxon>
        <taxon>Ostreoidea</taxon>
        <taxon>Ostreidae</taxon>
        <taxon>Magallana</taxon>
    </lineage>
</organism>
<proteinExistence type="predicted"/>
<dbReference type="AlphaFoldDB" id="K1RSB1"/>
<dbReference type="EMBL" id="JH818171">
    <property type="protein sequence ID" value="EKC37381.1"/>
    <property type="molecule type" value="Genomic_DNA"/>
</dbReference>
<dbReference type="HOGENOM" id="CLU_2471256_0_0_1"/>
<dbReference type="InParanoid" id="K1RSB1"/>
<reference evidence="1" key="1">
    <citation type="journal article" date="2012" name="Nature">
        <title>The oyster genome reveals stress adaptation and complexity of shell formation.</title>
        <authorList>
            <person name="Zhang G."/>
            <person name="Fang X."/>
            <person name="Guo X."/>
            <person name="Li L."/>
            <person name="Luo R."/>
            <person name="Xu F."/>
            <person name="Yang P."/>
            <person name="Zhang L."/>
            <person name="Wang X."/>
            <person name="Qi H."/>
            <person name="Xiong Z."/>
            <person name="Que H."/>
            <person name="Xie Y."/>
            <person name="Holland P.W."/>
            <person name="Paps J."/>
            <person name="Zhu Y."/>
            <person name="Wu F."/>
            <person name="Chen Y."/>
            <person name="Wang J."/>
            <person name="Peng C."/>
            <person name="Meng J."/>
            <person name="Yang L."/>
            <person name="Liu J."/>
            <person name="Wen B."/>
            <person name="Zhang N."/>
            <person name="Huang Z."/>
            <person name="Zhu Q."/>
            <person name="Feng Y."/>
            <person name="Mount A."/>
            <person name="Hedgecock D."/>
            <person name="Xu Z."/>
            <person name="Liu Y."/>
            <person name="Domazet-Loso T."/>
            <person name="Du Y."/>
            <person name="Sun X."/>
            <person name="Zhang S."/>
            <person name="Liu B."/>
            <person name="Cheng P."/>
            <person name="Jiang X."/>
            <person name="Li J."/>
            <person name="Fan D."/>
            <person name="Wang W."/>
            <person name="Fu W."/>
            <person name="Wang T."/>
            <person name="Wang B."/>
            <person name="Zhang J."/>
            <person name="Peng Z."/>
            <person name="Li Y."/>
            <person name="Li N."/>
            <person name="Wang J."/>
            <person name="Chen M."/>
            <person name="He Y."/>
            <person name="Tan F."/>
            <person name="Song X."/>
            <person name="Zheng Q."/>
            <person name="Huang R."/>
            <person name="Yang H."/>
            <person name="Du X."/>
            <person name="Chen L."/>
            <person name="Yang M."/>
            <person name="Gaffney P.M."/>
            <person name="Wang S."/>
            <person name="Luo L."/>
            <person name="She Z."/>
            <person name="Ming Y."/>
            <person name="Huang W."/>
            <person name="Zhang S."/>
            <person name="Huang B."/>
            <person name="Zhang Y."/>
            <person name="Qu T."/>
            <person name="Ni P."/>
            <person name="Miao G."/>
            <person name="Wang J."/>
            <person name="Wang Q."/>
            <person name="Steinberg C.E."/>
            <person name="Wang H."/>
            <person name="Li N."/>
            <person name="Qian L."/>
            <person name="Zhang G."/>
            <person name="Li Y."/>
            <person name="Yang H."/>
            <person name="Liu X."/>
            <person name="Wang J."/>
            <person name="Yin Y."/>
            <person name="Wang J."/>
        </authorList>
    </citation>
    <scope>NUCLEOTIDE SEQUENCE [LARGE SCALE GENOMIC DNA]</scope>
    <source>
        <strain evidence="1">05x7-T-G4-1.051#20</strain>
    </source>
</reference>
<protein>
    <submittedName>
        <fullName evidence="1">Uncharacterized protein</fullName>
    </submittedName>
</protein>
<accession>K1RSB1</accession>